<evidence type="ECO:0000256" key="5">
    <source>
        <dbReference type="SAM" id="Phobius"/>
    </source>
</evidence>
<evidence type="ECO:0000313" key="8">
    <source>
        <dbReference type="Proteomes" id="UP000265000"/>
    </source>
</evidence>
<feature type="transmembrane region" description="Helical" evidence="5">
    <location>
        <begin position="201"/>
        <end position="220"/>
    </location>
</feature>
<dbReference type="PANTHER" id="PTHR26451">
    <property type="entry name" value="G_PROTEIN_RECEP_F1_2 DOMAIN-CONTAINING PROTEIN"/>
    <property type="match status" value="1"/>
</dbReference>
<dbReference type="InterPro" id="IPR000276">
    <property type="entry name" value="GPCR_Rhodpsn"/>
</dbReference>
<name>A0A3Q2NP33_FUNHE</name>
<dbReference type="InterPro" id="IPR017452">
    <property type="entry name" value="GPCR_Rhodpsn_7TM"/>
</dbReference>
<keyword evidence="4 5" id="KW-0472">Membrane</keyword>
<organism evidence="7 8">
    <name type="scientific">Fundulus heteroclitus</name>
    <name type="common">Killifish</name>
    <name type="synonym">Mummichog</name>
    <dbReference type="NCBI Taxonomy" id="8078"/>
    <lineage>
        <taxon>Eukaryota</taxon>
        <taxon>Metazoa</taxon>
        <taxon>Chordata</taxon>
        <taxon>Craniata</taxon>
        <taxon>Vertebrata</taxon>
        <taxon>Euteleostomi</taxon>
        <taxon>Actinopterygii</taxon>
        <taxon>Neopterygii</taxon>
        <taxon>Teleostei</taxon>
        <taxon>Neoteleostei</taxon>
        <taxon>Acanthomorphata</taxon>
        <taxon>Ovalentaria</taxon>
        <taxon>Atherinomorphae</taxon>
        <taxon>Cyprinodontiformes</taxon>
        <taxon>Fundulidae</taxon>
        <taxon>Fundulus</taxon>
    </lineage>
</organism>
<evidence type="ECO:0000256" key="1">
    <source>
        <dbReference type="ARBA" id="ARBA00004370"/>
    </source>
</evidence>
<dbReference type="AlphaFoldDB" id="A0A3Q2NP33"/>
<feature type="transmembrane region" description="Helical" evidence="5">
    <location>
        <begin position="109"/>
        <end position="133"/>
    </location>
</feature>
<dbReference type="PRINTS" id="PR00237">
    <property type="entry name" value="GPCRRHODOPSN"/>
</dbReference>
<dbReference type="SUPFAM" id="SSF81321">
    <property type="entry name" value="Family A G protein-coupled receptor-like"/>
    <property type="match status" value="1"/>
</dbReference>
<protein>
    <submittedName>
        <fullName evidence="7">Olfactory receptor, family 93, subfamily A, member 7</fullName>
    </submittedName>
</protein>
<dbReference type="CDD" id="cd00637">
    <property type="entry name" value="7tm_classA_rhodopsin-like"/>
    <property type="match status" value="1"/>
</dbReference>
<feature type="transmembrane region" description="Helical" evidence="5">
    <location>
        <begin position="42"/>
        <end position="67"/>
    </location>
</feature>
<dbReference type="PROSITE" id="PS50262">
    <property type="entry name" value="G_PROTEIN_RECEP_F1_2"/>
    <property type="match status" value="1"/>
</dbReference>
<dbReference type="Pfam" id="PF00001">
    <property type="entry name" value="7tm_1"/>
    <property type="match status" value="1"/>
</dbReference>
<keyword evidence="3 5" id="KW-1133">Transmembrane helix</keyword>
<evidence type="ECO:0000256" key="4">
    <source>
        <dbReference type="ARBA" id="ARBA00023136"/>
    </source>
</evidence>
<reference evidence="7" key="1">
    <citation type="submission" date="2025-08" db="UniProtKB">
        <authorList>
            <consortium name="Ensembl"/>
        </authorList>
    </citation>
    <scope>IDENTIFICATION</scope>
</reference>
<dbReference type="GO" id="GO:0005549">
    <property type="term" value="F:odorant binding"/>
    <property type="evidence" value="ECO:0007669"/>
    <property type="project" value="TreeGrafter"/>
</dbReference>
<dbReference type="GO" id="GO:0004984">
    <property type="term" value="F:olfactory receptor activity"/>
    <property type="evidence" value="ECO:0007669"/>
    <property type="project" value="TreeGrafter"/>
</dbReference>
<evidence type="ECO:0000313" key="7">
    <source>
        <dbReference type="Ensembl" id="ENSFHEP00000000711.1"/>
    </source>
</evidence>
<dbReference type="GO" id="GO:0016020">
    <property type="term" value="C:membrane"/>
    <property type="evidence" value="ECO:0007669"/>
    <property type="project" value="UniProtKB-SubCell"/>
</dbReference>
<evidence type="ECO:0000256" key="2">
    <source>
        <dbReference type="ARBA" id="ARBA00022692"/>
    </source>
</evidence>
<comment type="subcellular location">
    <subcellularLocation>
        <location evidence="1">Membrane</location>
    </subcellularLocation>
</comment>
<dbReference type="GeneTree" id="ENSGT00940000163093"/>
<feature type="domain" description="G-protein coupled receptors family 1 profile" evidence="6">
    <location>
        <begin position="8"/>
        <end position="256"/>
    </location>
</feature>
<feature type="transmembrane region" description="Helical" evidence="5">
    <location>
        <begin position="153"/>
        <end position="180"/>
    </location>
</feature>
<accession>A0A3Q2NP33</accession>
<dbReference type="PANTHER" id="PTHR26451:SF866">
    <property type="entry name" value="ODORANT RECEPTOR-RELATED"/>
    <property type="match status" value="1"/>
</dbReference>
<reference evidence="7" key="2">
    <citation type="submission" date="2025-09" db="UniProtKB">
        <authorList>
            <consortium name="Ensembl"/>
        </authorList>
    </citation>
    <scope>IDENTIFICATION</scope>
</reference>
<dbReference type="Proteomes" id="UP000265000">
    <property type="component" value="Unplaced"/>
</dbReference>
<dbReference type="FunFam" id="1.20.1070.10:FF:000096">
    <property type="entry name" value="Odorant receptor 131-2"/>
    <property type="match status" value="1"/>
</dbReference>
<sequence length="285" mass="32473">PCLLFLFVNSIMLFKLLKKPLFMESPRYVLFGHLLFSDSLQLLLTMLLYILALTMVRIITCVCVVVIQLSAITVKMSPINLAVMSLERYVAICFPLRHGTIATFRATRAAIAVMWTLASLDSFVQLFLFFSLSTRSLTAHQICSRKGVFQLQVYVIINQVFTVVNFVLVTVIIFYTYVAIMVAVKCRCSCVHRAKMARKTVLLHMLQLCLYLISSLFSMINSSELLNLDPAAAFYIQPMLFSGLIILPRCLSPVIYGLRDHKLRQVFKCNFTFVYRASVEPHPRS</sequence>
<keyword evidence="2 5" id="KW-0812">Transmembrane</keyword>
<dbReference type="GO" id="GO:0004930">
    <property type="term" value="F:G protein-coupled receptor activity"/>
    <property type="evidence" value="ECO:0007669"/>
    <property type="project" value="InterPro"/>
</dbReference>
<evidence type="ECO:0000259" key="6">
    <source>
        <dbReference type="PROSITE" id="PS50262"/>
    </source>
</evidence>
<evidence type="ECO:0000256" key="3">
    <source>
        <dbReference type="ARBA" id="ARBA00022989"/>
    </source>
</evidence>
<keyword evidence="8" id="KW-1185">Reference proteome</keyword>
<dbReference type="Gene3D" id="1.20.1070.10">
    <property type="entry name" value="Rhodopsin 7-helix transmembrane proteins"/>
    <property type="match status" value="1"/>
</dbReference>
<feature type="transmembrane region" description="Helical" evidence="5">
    <location>
        <begin position="232"/>
        <end position="258"/>
    </location>
</feature>
<proteinExistence type="predicted"/>
<dbReference type="InterPro" id="IPR052921">
    <property type="entry name" value="GPCR1_Superfamily_Member"/>
</dbReference>
<dbReference type="Ensembl" id="ENSFHET00000015086.1">
    <property type="protein sequence ID" value="ENSFHEP00000000711.1"/>
    <property type="gene ID" value="ENSFHEG00000001433.1"/>
</dbReference>